<dbReference type="EMBL" id="LMWW01000065">
    <property type="protein sequence ID" value="KUN76516.1"/>
    <property type="molecule type" value="Genomic_DNA"/>
</dbReference>
<dbReference type="Pfam" id="PF07591">
    <property type="entry name" value="PT-HINT"/>
    <property type="match status" value="1"/>
</dbReference>
<dbReference type="AlphaFoldDB" id="A0A117R882"/>
<name>A0A117R882_9ACTN</name>
<reference evidence="1 2" key="1">
    <citation type="submission" date="2015-10" db="EMBL/GenBank/DDBJ databases">
        <title>Draft genome sequence of Streptomyces griseoruber DSM 40281, type strain for the species Streptomyces griseoruber.</title>
        <authorList>
            <person name="Ruckert C."/>
            <person name="Winkler A."/>
            <person name="Kalinowski J."/>
            <person name="Kampfer P."/>
            <person name="Glaeser S."/>
        </authorList>
    </citation>
    <scope>NUCLEOTIDE SEQUENCE [LARGE SCALE GENOMIC DNA]</scope>
    <source>
        <strain evidence="1 2">DSM 40281</strain>
    </source>
</reference>
<dbReference type="Proteomes" id="UP000052982">
    <property type="component" value="Unassembled WGS sequence"/>
</dbReference>
<evidence type="ECO:0008006" key="3">
    <source>
        <dbReference type="Google" id="ProtNLM"/>
    </source>
</evidence>
<evidence type="ECO:0000313" key="2">
    <source>
        <dbReference type="Proteomes" id="UP000052982"/>
    </source>
</evidence>
<sequence>MGNALSDSADHSAVGQLGDMAEGAIWGAAGGGVGYGLGKASSLLAKCHSFLPGTGVLLADGTKKAIEDVVVGDIVLTTDAETGETVGKRVVNTITTEDDKDFTEIVISVDGKYSSIVATDTHPFWVPDLKKRVKAGETISPWLV</sequence>
<comment type="caution">
    <text evidence="1">The sequence shown here is derived from an EMBL/GenBank/DDBJ whole genome shotgun (WGS) entry which is preliminary data.</text>
</comment>
<accession>A0A117R882</accession>
<organism evidence="1 2">
    <name type="scientific">Streptomyces griseoruber</name>
    <dbReference type="NCBI Taxonomy" id="1943"/>
    <lineage>
        <taxon>Bacteria</taxon>
        <taxon>Bacillati</taxon>
        <taxon>Actinomycetota</taxon>
        <taxon>Actinomycetes</taxon>
        <taxon>Kitasatosporales</taxon>
        <taxon>Streptomycetaceae</taxon>
        <taxon>Streptomyces</taxon>
    </lineage>
</organism>
<keyword evidence="2" id="KW-1185">Reference proteome</keyword>
<proteinExistence type="predicted"/>
<gene>
    <name evidence="1" type="ORF">AQJ64_36640</name>
</gene>
<dbReference type="SUPFAM" id="SSF51294">
    <property type="entry name" value="Hedgehog/intein (Hint) domain"/>
    <property type="match status" value="1"/>
</dbReference>
<dbReference type="STRING" id="1943.AQJ64_36640"/>
<evidence type="ECO:0000313" key="1">
    <source>
        <dbReference type="EMBL" id="KUN76516.1"/>
    </source>
</evidence>
<dbReference type="Gene3D" id="2.170.16.10">
    <property type="entry name" value="Hedgehog/Intein (Hint) domain"/>
    <property type="match status" value="1"/>
</dbReference>
<protein>
    <recommendedName>
        <fullName evidence="3">Hint domain-containing protein</fullName>
    </recommendedName>
</protein>
<dbReference type="InterPro" id="IPR036844">
    <property type="entry name" value="Hint_dom_sf"/>
</dbReference>
<dbReference type="RefSeq" id="WP_055634010.1">
    <property type="nucleotide sequence ID" value="NZ_JBIRRP010000051.1"/>
</dbReference>